<protein>
    <submittedName>
        <fullName evidence="11">Glycoside hydrolase</fullName>
    </submittedName>
</protein>
<keyword evidence="10" id="KW-0732">Signal</keyword>
<dbReference type="InterPro" id="IPR000743">
    <property type="entry name" value="Glyco_hydro_28"/>
</dbReference>
<dbReference type="FunCoup" id="A0A200QJJ8">
    <property type="interactions" value="62"/>
</dbReference>
<evidence type="ECO:0000256" key="8">
    <source>
        <dbReference type="PROSITE-ProRule" id="PRU10052"/>
    </source>
</evidence>
<dbReference type="InterPro" id="IPR011050">
    <property type="entry name" value="Pectin_lyase_fold/virulence"/>
</dbReference>
<dbReference type="AlphaFoldDB" id="A0A200QJJ8"/>
<dbReference type="Pfam" id="PF00295">
    <property type="entry name" value="Glyco_hydro_28"/>
    <property type="match status" value="1"/>
</dbReference>
<dbReference type="GO" id="GO:0071555">
    <property type="term" value="P:cell wall organization"/>
    <property type="evidence" value="ECO:0007669"/>
    <property type="project" value="UniProtKB-KW"/>
</dbReference>
<dbReference type="Gene3D" id="2.160.20.10">
    <property type="entry name" value="Single-stranded right-handed beta-helix, Pectin lyase-like"/>
    <property type="match status" value="1"/>
</dbReference>
<dbReference type="GO" id="GO:0005975">
    <property type="term" value="P:carbohydrate metabolic process"/>
    <property type="evidence" value="ECO:0007669"/>
    <property type="project" value="InterPro"/>
</dbReference>
<keyword evidence="3" id="KW-0134">Cell wall</keyword>
<evidence type="ECO:0000256" key="6">
    <source>
        <dbReference type="ARBA" id="ARBA00023295"/>
    </source>
</evidence>
<dbReference type="Proteomes" id="UP000195402">
    <property type="component" value="Unassembled WGS sequence"/>
</dbReference>
<gene>
    <name evidence="11" type="ORF">BVC80_59g31</name>
</gene>
<keyword evidence="7" id="KW-0961">Cell wall biogenesis/degradation</keyword>
<organism evidence="11 12">
    <name type="scientific">Macleaya cordata</name>
    <name type="common">Five-seeded plume-poppy</name>
    <name type="synonym">Bocconia cordata</name>
    <dbReference type="NCBI Taxonomy" id="56857"/>
    <lineage>
        <taxon>Eukaryota</taxon>
        <taxon>Viridiplantae</taxon>
        <taxon>Streptophyta</taxon>
        <taxon>Embryophyta</taxon>
        <taxon>Tracheophyta</taxon>
        <taxon>Spermatophyta</taxon>
        <taxon>Magnoliopsida</taxon>
        <taxon>Ranunculales</taxon>
        <taxon>Papaveraceae</taxon>
        <taxon>Papaveroideae</taxon>
        <taxon>Macleaya</taxon>
    </lineage>
</organism>
<keyword evidence="6 9" id="KW-0326">Glycosidase</keyword>
<evidence type="ECO:0000313" key="11">
    <source>
        <dbReference type="EMBL" id="OVA10646.1"/>
    </source>
</evidence>
<dbReference type="FunFam" id="2.160.20.10:FF:000016">
    <property type="entry name" value="Polygalacturonase 7"/>
    <property type="match status" value="1"/>
</dbReference>
<keyword evidence="12" id="KW-1185">Reference proteome</keyword>
<dbReference type="InterPro" id="IPR012334">
    <property type="entry name" value="Pectin_lyas_fold"/>
</dbReference>
<comment type="caution">
    <text evidence="11">The sequence shown here is derived from an EMBL/GenBank/DDBJ whole genome shotgun (WGS) entry which is preliminary data.</text>
</comment>
<dbReference type="OMA" id="ACKNSAN"/>
<dbReference type="PROSITE" id="PS00502">
    <property type="entry name" value="POLYGALACTURONASE"/>
    <property type="match status" value="1"/>
</dbReference>
<evidence type="ECO:0000256" key="3">
    <source>
        <dbReference type="ARBA" id="ARBA00022512"/>
    </source>
</evidence>
<evidence type="ECO:0000313" key="12">
    <source>
        <dbReference type="Proteomes" id="UP000195402"/>
    </source>
</evidence>
<comment type="similarity">
    <text evidence="2 9">Belongs to the glycosyl hydrolase 28 family.</text>
</comment>
<reference evidence="11 12" key="1">
    <citation type="journal article" date="2017" name="Mol. Plant">
        <title>The Genome of Medicinal Plant Macleaya cordata Provides New Insights into Benzylisoquinoline Alkaloids Metabolism.</title>
        <authorList>
            <person name="Liu X."/>
            <person name="Liu Y."/>
            <person name="Huang P."/>
            <person name="Ma Y."/>
            <person name="Qing Z."/>
            <person name="Tang Q."/>
            <person name="Cao H."/>
            <person name="Cheng P."/>
            <person name="Zheng Y."/>
            <person name="Yuan Z."/>
            <person name="Zhou Y."/>
            <person name="Liu J."/>
            <person name="Tang Z."/>
            <person name="Zhuo Y."/>
            <person name="Zhang Y."/>
            <person name="Yu L."/>
            <person name="Huang J."/>
            <person name="Yang P."/>
            <person name="Peng Q."/>
            <person name="Zhang J."/>
            <person name="Jiang W."/>
            <person name="Zhang Z."/>
            <person name="Lin K."/>
            <person name="Ro D.K."/>
            <person name="Chen X."/>
            <person name="Xiong X."/>
            <person name="Shang Y."/>
            <person name="Huang S."/>
            <person name="Zeng J."/>
        </authorList>
    </citation>
    <scope>NUCLEOTIDE SEQUENCE [LARGE SCALE GENOMIC DNA]</scope>
    <source>
        <strain evidence="12">cv. BLH2017</strain>
        <tissue evidence="11">Root</tissue>
    </source>
</reference>
<comment type="subcellular location">
    <subcellularLocation>
        <location evidence="1">Secreted</location>
        <location evidence="1">Cell wall</location>
    </subcellularLocation>
</comment>
<sequence>MGELKMIKFMLTIVTLTTLCSSSANAVYNVMKLGAKPDGRTDSTKAFLDAWAGACGSVRSAMIYVPPGRYLLNHAVFNGGQCKNTDITIRIDGTLVAPSNYWVLGNSNADSWLAFQWVTGVSIQGGILDGQGSSLWACKASGQKCPPGVTSLSFTNSKDVVIHGLTSINSQMFHMVINGCDNVNMKGVKINAPVDSPNTDGIHVQLSTGVTIMSSGIRTGDDCISVGPGTDNLWIEHVACGPGHGISIGSLGKDLDEPGVKNVTVKTVVFTGTQNGLRIKAWGRPSNGFVNGVLFQHVLMKNVENPIVIDQNYCPRNEGCPTQVSGIKISKITYQDIQGSSATPVAVKFDCSNKNPCQGIRLENVKLTYQNRPAQSSCVNADGSAHGLVVPASCL</sequence>
<evidence type="ECO:0000256" key="2">
    <source>
        <dbReference type="ARBA" id="ARBA00008834"/>
    </source>
</evidence>
<feature type="active site" evidence="8">
    <location>
        <position position="244"/>
    </location>
</feature>
<evidence type="ECO:0000256" key="5">
    <source>
        <dbReference type="ARBA" id="ARBA00022801"/>
    </source>
</evidence>
<dbReference type="InParanoid" id="A0A200QJJ8"/>
<evidence type="ECO:0000256" key="10">
    <source>
        <dbReference type="SAM" id="SignalP"/>
    </source>
</evidence>
<dbReference type="GO" id="GO:0004650">
    <property type="term" value="F:polygalacturonase activity"/>
    <property type="evidence" value="ECO:0007669"/>
    <property type="project" value="InterPro"/>
</dbReference>
<dbReference type="PANTHER" id="PTHR31375">
    <property type="match status" value="1"/>
</dbReference>
<dbReference type="SMART" id="SM00710">
    <property type="entry name" value="PbH1"/>
    <property type="match status" value="6"/>
</dbReference>
<proteinExistence type="inferred from homology"/>
<feature type="chain" id="PRO_5012148550" evidence="10">
    <location>
        <begin position="27"/>
        <end position="395"/>
    </location>
</feature>
<dbReference type="SUPFAM" id="SSF51126">
    <property type="entry name" value="Pectin lyase-like"/>
    <property type="match status" value="1"/>
</dbReference>
<keyword evidence="4" id="KW-0964">Secreted</keyword>
<dbReference type="EMBL" id="MVGT01001861">
    <property type="protein sequence ID" value="OVA10646.1"/>
    <property type="molecule type" value="Genomic_DNA"/>
</dbReference>
<dbReference type="OrthoDB" id="187139at2759"/>
<dbReference type="InterPro" id="IPR006626">
    <property type="entry name" value="PbH1"/>
</dbReference>
<dbReference type="STRING" id="56857.A0A200QJJ8"/>
<accession>A0A200QJJ8</accession>
<evidence type="ECO:0000256" key="7">
    <source>
        <dbReference type="ARBA" id="ARBA00023316"/>
    </source>
</evidence>
<evidence type="ECO:0000256" key="1">
    <source>
        <dbReference type="ARBA" id="ARBA00004191"/>
    </source>
</evidence>
<evidence type="ECO:0000256" key="9">
    <source>
        <dbReference type="RuleBase" id="RU361169"/>
    </source>
</evidence>
<feature type="signal peptide" evidence="10">
    <location>
        <begin position="1"/>
        <end position="26"/>
    </location>
</feature>
<name>A0A200QJJ8_MACCD</name>
<evidence type="ECO:0000256" key="4">
    <source>
        <dbReference type="ARBA" id="ARBA00022525"/>
    </source>
</evidence>
<keyword evidence="5 9" id="KW-0378">Hydrolase</keyword>